<accession>A0A6D2K311</accession>
<gene>
    <name evidence="2" type="ORF">MERR_LOCUS33634</name>
</gene>
<keyword evidence="3" id="KW-1185">Reference proteome</keyword>
<comment type="caution">
    <text evidence="2">The sequence shown here is derived from an EMBL/GenBank/DDBJ whole genome shotgun (WGS) entry which is preliminary data.</text>
</comment>
<sequence>MVQLHNHWKSAEFVHRVSTPMPPPPNRGMKREPPVITTTRFKVVAQSAIIRAGYIGVDEDMKLMGNDVWVCTMQRPQPKDDSSSE</sequence>
<feature type="region of interest" description="Disordered" evidence="1">
    <location>
        <begin position="13"/>
        <end position="33"/>
    </location>
</feature>
<dbReference type="AlphaFoldDB" id="A0A6D2K311"/>
<reference evidence="2" key="1">
    <citation type="submission" date="2020-01" db="EMBL/GenBank/DDBJ databases">
        <authorList>
            <person name="Mishra B."/>
        </authorList>
    </citation>
    <scope>NUCLEOTIDE SEQUENCE [LARGE SCALE GENOMIC DNA]</scope>
</reference>
<evidence type="ECO:0000313" key="3">
    <source>
        <dbReference type="Proteomes" id="UP000467841"/>
    </source>
</evidence>
<evidence type="ECO:0000313" key="2">
    <source>
        <dbReference type="EMBL" id="CAA7046399.1"/>
    </source>
</evidence>
<proteinExistence type="predicted"/>
<name>A0A6D2K311_9BRAS</name>
<protein>
    <submittedName>
        <fullName evidence="2">Uncharacterized protein</fullName>
    </submittedName>
</protein>
<organism evidence="2 3">
    <name type="scientific">Microthlaspi erraticum</name>
    <dbReference type="NCBI Taxonomy" id="1685480"/>
    <lineage>
        <taxon>Eukaryota</taxon>
        <taxon>Viridiplantae</taxon>
        <taxon>Streptophyta</taxon>
        <taxon>Embryophyta</taxon>
        <taxon>Tracheophyta</taxon>
        <taxon>Spermatophyta</taxon>
        <taxon>Magnoliopsida</taxon>
        <taxon>eudicotyledons</taxon>
        <taxon>Gunneridae</taxon>
        <taxon>Pentapetalae</taxon>
        <taxon>rosids</taxon>
        <taxon>malvids</taxon>
        <taxon>Brassicales</taxon>
        <taxon>Brassicaceae</taxon>
        <taxon>Coluteocarpeae</taxon>
        <taxon>Microthlaspi</taxon>
    </lineage>
</organism>
<evidence type="ECO:0000256" key="1">
    <source>
        <dbReference type="SAM" id="MobiDB-lite"/>
    </source>
</evidence>
<dbReference type="EMBL" id="CACVBM020001345">
    <property type="protein sequence ID" value="CAA7046399.1"/>
    <property type="molecule type" value="Genomic_DNA"/>
</dbReference>
<dbReference type="Proteomes" id="UP000467841">
    <property type="component" value="Unassembled WGS sequence"/>
</dbReference>